<dbReference type="SUPFAM" id="SSF51735">
    <property type="entry name" value="NAD(P)-binding Rossmann-fold domains"/>
    <property type="match status" value="1"/>
</dbReference>
<dbReference type="Proteomes" id="UP000070255">
    <property type="component" value="Unassembled WGS sequence"/>
</dbReference>
<dbReference type="InterPro" id="IPR036291">
    <property type="entry name" value="NAD(P)-bd_dom_sf"/>
</dbReference>
<evidence type="ECO:0000256" key="1">
    <source>
        <dbReference type="ARBA" id="ARBA00005125"/>
    </source>
</evidence>
<dbReference type="EMBL" id="LNJQ01000001">
    <property type="protein sequence ID" value="KWZ42110.1"/>
    <property type="molecule type" value="Genomic_DNA"/>
</dbReference>
<protein>
    <submittedName>
        <fullName evidence="4">GDP-mannose 4,6 dehydratase</fullName>
    </submittedName>
</protein>
<organism evidence="4 5">
    <name type="scientific">Burkholderia savannae</name>
    <dbReference type="NCBI Taxonomy" id="1637837"/>
    <lineage>
        <taxon>Bacteria</taxon>
        <taxon>Pseudomonadati</taxon>
        <taxon>Pseudomonadota</taxon>
        <taxon>Betaproteobacteria</taxon>
        <taxon>Burkholderiales</taxon>
        <taxon>Burkholderiaceae</taxon>
        <taxon>Burkholderia</taxon>
        <taxon>pseudomallei group</taxon>
    </lineage>
</organism>
<dbReference type="Pfam" id="PF01370">
    <property type="entry name" value="Epimerase"/>
    <property type="match status" value="1"/>
</dbReference>
<dbReference type="InterPro" id="IPR001509">
    <property type="entry name" value="Epimerase_deHydtase"/>
</dbReference>
<dbReference type="RefSeq" id="WP_060821564.1">
    <property type="nucleotide sequence ID" value="NZ_LNJQ01000001.1"/>
</dbReference>
<evidence type="ECO:0000313" key="5">
    <source>
        <dbReference type="Proteomes" id="UP000070255"/>
    </source>
</evidence>
<evidence type="ECO:0000313" key="4">
    <source>
        <dbReference type="EMBL" id="KWZ42110.1"/>
    </source>
</evidence>
<sequence length="297" mass="32314">MAKILITGIDGFTGRYLARRLAGSGHDVCGITHRADNGCEWRTYMADLLDRARLAEICELERPDAVAHLAAIAFVAHDNVSAIYQTNVVGTRNLLDALASCSHVPRSVLLASSANVYGNANHEWIDESTPPAPANDYAVSKLAMEFVARLWCERLPIVVVRPFNYTGVGQAANFLLPKIVAHYRDRARVLELGNLDVIRDFSDVRSVVATYEKLLGGAFAGETFNVCSGIGHSLQDVLLTMAALTGHRPEIRVNPNFIRANEVHKLVGNGGKLCSAIGAIPSIALRDTLQWMLESPV</sequence>
<accession>A0ABR5TAY6</accession>
<dbReference type="PANTHER" id="PTHR43000">
    <property type="entry name" value="DTDP-D-GLUCOSE 4,6-DEHYDRATASE-RELATED"/>
    <property type="match status" value="1"/>
</dbReference>
<comment type="pathway">
    <text evidence="1">Bacterial outer membrane biogenesis; LPS O-antigen biosynthesis.</text>
</comment>
<keyword evidence="5" id="KW-1185">Reference proteome</keyword>
<gene>
    <name evidence="4" type="ORF">WS72_03910</name>
</gene>
<dbReference type="Gene3D" id="3.90.25.10">
    <property type="entry name" value="UDP-galactose 4-epimerase, domain 1"/>
    <property type="match status" value="1"/>
</dbReference>
<evidence type="ECO:0000259" key="3">
    <source>
        <dbReference type="Pfam" id="PF01370"/>
    </source>
</evidence>
<name>A0ABR5TAY6_9BURK</name>
<dbReference type="Gene3D" id="3.40.50.720">
    <property type="entry name" value="NAD(P)-binding Rossmann-like Domain"/>
    <property type="match status" value="1"/>
</dbReference>
<proteinExistence type="inferred from homology"/>
<evidence type="ECO:0000256" key="2">
    <source>
        <dbReference type="ARBA" id="ARBA00007637"/>
    </source>
</evidence>
<comment type="similarity">
    <text evidence="2">Belongs to the NAD(P)-dependent epimerase/dehydratase family.</text>
</comment>
<comment type="caution">
    <text evidence="4">The sequence shown here is derived from an EMBL/GenBank/DDBJ whole genome shotgun (WGS) entry which is preliminary data.</text>
</comment>
<feature type="domain" description="NAD-dependent epimerase/dehydratase" evidence="3">
    <location>
        <begin position="4"/>
        <end position="227"/>
    </location>
</feature>
<reference evidence="4 5" key="1">
    <citation type="submission" date="2015-11" db="EMBL/GenBank/DDBJ databases">
        <authorList>
            <person name="Sahl J."/>
            <person name="Wagner D."/>
            <person name="Keim P."/>
        </authorList>
    </citation>
    <scope>NUCLEOTIDE SEQUENCE [LARGE SCALE GENOMIC DNA]</scope>
    <source>
        <strain evidence="4 5">BDU18</strain>
    </source>
</reference>